<name>A0ABV9GE35_9ACTN</name>
<sequence>MKVEAYLFAGVALFFLATDVLYAVWSKEPAGIAALTVAFAMASLVAFFFGTTYRRKGIRPEDRKGAEIRERAGPLGFFPPQSAYPVLTAAGSAALAVGVVYGLWLVMIGLGVLAAGVFGLVFQFAGGGED</sequence>
<keyword evidence="5" id="KW-1003">Cell membrane</keyword>
<evidence type="ECO:0000313" key="14">
    <source>
        <dbReference type="EMBL" id="MFC4611423.1"/>
    </source>
</evidence>
<evidence type="ECO:0000256" key="13">
    <source>
        <dbReference type="SAM" id="Phobius"/>
    </source>
</evidence>
<dbReference type="RefSeq" id="WP_381200501.1">
    <property type="nucleotide sequence ID" value="NZ_JBHSFE010000022.1"/>
</dbReference>
<evidence type="ECO:0000256" key="4">
    <source>
        <dbReference type="ARBA" id="ARBA00012949"/>
    </source>
</evidence>
<keyword evidence="8 13" id="KW-1133">Transmembrane helix</keyword>
<keyword evidence="7" id="KW-1278">Translocase</keyword>
<comment type="caution">
    <text evidence="14">The sequence shown here is derived from an EMBL/GenBank/DDBJ whole genome shotgun (WGS) entry which is preliminary data.</text>
</comment>
<evidence type="ECO:0000256" key="5">
    <source>
        <dbReference type="ARBA" id="ARBA00022475"/>
    </source>
</evidence>
<evidence type="ECO:0000256" key="6">
    <source>
        <dbReference type="ARBA" id="ARBA00022692"/>
    </source>
</evidence>
<accession>A0ABV9GE35</accession>
<dbReference type="EMBL" id="JBHSFE010000022">
    <property type="protein sequence ID" value="MFC4611423.1"/>
    <property type="molecule type" value="Genomic_DNA"/>
</dbReference>
<dbReference type="Pfam" id="PF12270">
    <property type="entry name" value="Cyt_c_ox_IV"/>
    <property type="match status" value="1"/>
</dbReference>
<evidence type="ECO:0000256" key="8">
    <source>
        <dbReference type="ARBA" id="ARBA00022989"/>
    </source>
</evidence>
<dbReference type="PIRSF" id="PIRSF017385">
    <property type="entry name" value="CtaF"/>
    <property type="match status" value="1"/>
</dbReference>
<feature type="transmembrane region" description="Helical" evidence="13">
    <location>
        <begin position="5"/>
        <end position="25"/>
    </location>
</feature>
<gene>
    <name evidence="14" type="ORF">ACFO9E_27055</name>
</gene>
<comment type="subcellular location">
    <subcellularLocation>
        <location evidence="2">Cell membrane</location>
        <topology evidence="2">Multi-pass membrane protein</topology>
    </subcellularLocation>
</comment>
<protein>
    <recommendedName>
        <fullName evidence="4">cytochrome-c oxidase</fullName>
        <ecNumber evidence="4">7.1.1.9</ecNumber>
    </recommendedName>
    <alternativeName>
        <fullName evidence="11">Cytochrome aa3 subunit 4</fullName>
    </alternativeName>
    <alternativeName>
        <fullName evidence="10">Cytochrome c oxidase polypeptide IV</fullName>
    </alternativeName>
</protein>
<organism evidence="14 15">
    <name type="scientific">Streptomyces maoxianensis</name>
    <dbReference type="NCBI Taxonomy" id="1459942"/>
    <lineage>
        <taxon>Bacteria</taxon>
        <taxon>Bacillati</taxon>
        <taxon>Actinomycetota</taxon>
        <taxon>Actinomycetes</taxon>
        <taxon>Kitasatosporales</taxon>
        <taxon>Streptomycetaceae</taxon>
        <taxon>Streptomyces</taxon>
    </lineage>
</organism>
<feature type="transmembrane region" description="Helical" evidence="13">
    <location>
        <begin position="31"/>
        <end position="53"/>
    </location>
</feature>
<evidence type="ECO:0000256" key="3">
    <source>
        <dbReference type="ARBA" id="ARBA00006870"/>
    </source>
</evidence>
<comment type="similarity">
    <text evidence="3">Belongs to the cytochrome c oxidase bacterial subunit CtaF family.</text>
</comment>
<keyword evidence="9 13" id="KW-0472">Membrane</keyword>
<evidence type="ECO:0000256" key="2">
    <source>
        <dbReference type="ARBA" id="ARBA00004651"/>
    </source>
</evidence>
<dbReference type="EC" id="7.1.1.9" evidence="4"/>
<proteinExistence type="inferred from homology"/>
<dbReference type="InterPro" id="IPR021050">
    <property type="entry name" value="Cyt_c_oxidase_su4_actinobac"/>
</dbReference>
<evidence type="ECO:0000256" key="9">
    <source>
        <dbReference type="ARBA" id="ARBA00023136"/>
    </source>
</evidence>
<evidence type="ECO:0000256" key="10">
    <source>
        <dbReference type="ARBA" id="ARBA00031366"/>
    </source>
</evidence>
<evidence type="ECO:0000313" key="15">
    <source>
        <dbReference type="Proteomes" id="UP001595993"/>
    </source>
</evidence>
<reference evidence="15" key="1">
    <citation type="journal article" date="2019" name="Int. J. Syst. Evol. Microbiol.">
        <title>The Global Catalogue of Microorganisms (GCM) 10K type strain sequencing project: providing services to taxonomists for standard genome sequencing and annotation.</title>
        <authorList>
            <consortium name="The Broad Institute Genomics Platform"/>
            <consortium name="The Broad Institute Genome Sequencing Center for Infectious Disease"/>
            <person name="Wu L."/>
            <person name="Ma J."/>
        </authorList>
    </citation>
    <scope>NUCLEOTIDE SEQUENCE [LARGE SCALE GENOMIC DNA]</scope>
    <source>
        <strain evidence="15">CGMCC 4.7139</strain>
    </source>
</reference>
<dbReference type="Proteomes" id="UP001595993">
    <property type="component" value="Unassembled WGS sequence"/>
</dbReference>
<keyword evidence="6 13" id="KW-0812">Transmembrane</keyword>
<comment type="catalytic activity">
    <reaction evidence="12">
        <text>4 Fe(II)-[cytochrome c] + O2 + 8 H(+)(in) = 4 Fe(III)-[cytochrome c] + 2 H2O + 4 H(+)(out)</text>
        <dbReference type="Rhea" id="RHEA:11436"/>
        <dbReference type="Rhea" id="RHEA-COMP:10350"/>
        <dbReference type="Rhea" id="RHEA-COMP:14399"/>
        <dbReference type="ChEBI" id="CHEBI:15377"/>
        <dbReference type="ChEBI" id="CHEBI:15378"/>
        <dbReference type="ChEBI" id="CHEBI:15379"/>
        <dbReference type="ChEBI" id="CHEBI:29033"/>
        <dbReference type="ChEBI" id="CHEBI:29034"/>
        <dbReference type="EC" id="7.1.1.9"/>
    </reaction>
</comment>
<evidence type="ECO:0000256" key="7">
    <source>
        <dbReference type="ARBA" id="ARBA00022967"/>
    </source>
</evidence>
<evidence type="ECO:0000256" key="12">
    <source>
        <dbReference type="ARBA" id="ARBA00047816"/>
    </source>
</evidence>
<evidence type="ECO:0000256" key="1">
    <source>
        <dbReference type="ARBA" id="ARBA00002536"/>
    </source>
</evidence>
<keyword evidence="15" id="KW-1185">Reference proteome</keyword>
<feature type="transmembrane region" description="Helical" evidence="13">
    <location>
        <begin position="103"/>
        <end position="125"/>
    </location>
</feature>
<evidence type="ECO:0000256" key="11">
    <source>
        <dbReference type="ARBA" id="ARBA00031401"/>
    </source>
</evidence>
<comment type="function">
    <text evidence="1">Part of cytochrome c oxidase, its function is unknown.</text>
</comment>